<dbReference type="EMBL" id="ASRX01000006">
    <property type="protein sequence ID" value="EYF07885.1"/>
    <property type="molecule type" value="Genomic_DNA"/>
</dbReference>
<organism evidence="1 2">
    <name type="scientific">Chondromyces apiculatus DSM 436</name>
    <dbReference type="NCBI Taxonomy" id="1192034"/>
    <lineage>
        <taxon>Bacteria</taxon>
        <taxon>Pseudomonadati</taxon>
        <taxon>Myxococcota</taxon>
        <taxon>Polyangia</taxon>
        <taxon>Polyangiales</taxon>
        <taxon>Polyangiaceae</taxon>
        <taxon>Chondromyces</taxon>
    </lineage>
</organism>
<accession>A0A017TGD7</accession>
<evidence type="ECO:0000313" key="1">
    <source>
        <dbReference type="EMBL" id="EYF07885.1"/>
    </source>
</evidence>
<protein>
    <submittedName>
        <fullName evidence="1">Uncharacterized protein</fullName>
    </submittedName>
</protein>
<dbReference type="AlphaFoldDB" id="A0A017TGD7"/>
<proteinExistence type="predicted"/>
<comment type="caution">
    <text evidence="1">The sequence shown here is derived from an EMBL/GenBank/DDBJ whole genome shotgun (WGS) entry which is preliminary data.</text>
</comment>
<keyword evidence="2" id="KW-1185">Reference proteome</keyword>
<dbReference type="Proteomes" id="UP000019678">
    <property type="component" value="Unassembled WGS sequence"/>
</dbReference>
<evidence type="ECO:0000313" key="2">
    <source>
        <dbReference type="Proteomes" id="UP000019678"/>
    </source>
</evidence>
<name>A0A017TGD7_9BACT</name>
<reference evidence="1 2" key="1">
    <citation type="submission" date="2013-05" db="EMBL/GenBank/DDBJ databases">
        <title>Genome assembly of Chondromyces apiculatus DSM 436.</title>
        <authorList>
            <person name="Sharma G."/>
            <person name="Khatri I."/>
            <person name="Kaur C."/>
            <person name="Mayilraj S."/>
            <person name="Subramanian S."/>
        </authorList>
    </citation>
    <scope>NUCLEOTIDE SEQUENCE [LARGE SCALE GENOMIC DNA]</scope>
    <source>
        <strain evidence="1 2">DSM 436</strain>
    </source>
</reference>
<gene>
    <name evidence="1" type="ORF">CAP_6907</name>
</gene>
<sequence>MPSRLIFTPGLAVLENYSSDEACALPLDVKLPCSNSPNKRNQ</sequence>